<evidence type="ECO:0000313" key="4">
    <source>
        <dbReference type="Proteomes" id="UP000046947"/>
    </source>
</evidence>
<dbReference type="AlphaFoldDB" id="A0A654TQL9"/>
<evidence type="ECO:0000313" key="3">
    <source>
        <dbReference type="Proteomes" id="UP000045842"/>
    </source>
</evidence>
<accession>A0A654TQL9</accession>
<reference evidence="3 4" key="1">
    <citation type="submission" date="2015-03" db="EMBL/GenBank/DDBJ databases">
        <authorList>
            <consortium name="Pathogen Informatics"/>
        </authorList>
    </citation>
    <scope>NUCLEOTIDE SEQUENCE [LARGE SCALE GENOMIC DNA]</scope>
    <source>
        <strain evidence="2 3">G09801536</strain>
        <strain evidence="1 4">H09601792</strain>
    </source>
</reference>
<dbReference type="EMBL" id="CSAD01001151">
    <property type="protein sequence ID" value="COW90871.1"/>
    <property type="molecule type" value="Genomic_DNA"/>
</dbReference>
<evidence type="ECO:0000313" key="2">
    <source>
        <dbReference type="EMBL" id="COW90871.1"/>
    </source>
</evidence>
<evidence type="ECO:0000313" key="1">
    <source>
        <dbReference type="EMBL" id="CFE62583.1"/>
    </source>
</evidence>
<dbReference type="Proteomes" id="UP000045842">
    <property type="component" value="Unassembled WGS sequence"/>
</dbReference>
<proteinExistence type="predicted"/>
<gene>
    <name evidence="2" type="ORF">ERS007679_04461</name>
    <name evidence="1" type="ORF">ERS007688_03054</name>
</gene>
<dbReference type="Proteomes" id="UP000046947">
    <property type="component" value="Unassembled WGS sequence"/>
</dbReference>
<protein>
    <submittedName>
        <fullName evidence="1">Uncharacterized protein</fullName>
    </submittedName>
</protein>
<dbReference type="EMBL" id="CFOH01000601">
    <property type="protein sequence ID" value="CFE62583.1"/>
    <property type="molecule type" value="Genomic_DNA"/>
</dbReference>
<sequence>MKTAPASLDTVSKPANLSPVFAASVRTAASWASPSTLMPSIGTPVSFGHVVEVFCTQNDTSGGSSETGTKVLAAKPCRTPSTSAAMATTPVGKWPKASRSEDGVRLFVEFTELHSPLEPRT</sequence>
<name>A0A654TQL9_MYCTX</name>
<organism evidence="1 4">
    <name type="scientific">Mycobacterium tuberculosis</name>
    <dbReference type="NCBI Taxonomy" id="1773"/>
    <lineage>
        <taxon>Bacteria</taxon>
        <taxon>Bacillati</taxon>
        <taxon>Actinomycetota</taxon>
        <taxon>Actinomycetes</taxon>
        <taxon>Mycobacteriales</taxon>
        <taxon>Mycobacteriaceae</taxon>
        <taxon>Mycobacterium</taxon>
        <taxon>Mycobacterium tuberculosis complex</taxon>
    </lineage>
</organism>